<dbReference type="PANTHER" id="PTHR24366:SF170">
    <property type="entry name" value="RE50361P"/>
    <property type="match status" value="1"/>
</dbReference>
<keyword evidence="1" id="KW-0433">Leucine-rich repeat</keyword>
<dbReference type="OrthoDB" id="6247833at2759"/>
<dbReference type="Gene3D" id="3.80.10.10">
    <property type="entry name" value="Ribonuclease Inhibitor"/>
    <property type="match status" value="3"/>
</dbReference>
<evidence type="ECO:0000313" key="5">
    <source>
        <dbReference type="Proteomes" id="UP000215902"/>
    </source>
</evidence>
<keyword evidence="3" id="KW-0732">Signal</keyword>
<accession>A0A267G4B5</accession>
<dbReference type="EMBL" id="NIVC01000594">
    <property type="protein sequence ID" value="PAA80159.1"/>
    <property type="molecule type" value="Genomic_DNA"/>
</dbReference>
<name>A0A267G4B5_9PLAT</name>
<dbReference type="STRING" id="282301.A0A267G4B5"/>
<dbReference type="Proteomes" id="UP000215902">
    <property type="component" value="Unassembled WGS sequence"/>
</dbReference>
<dbReference type="InterPro" id="IPR003591">
    <property type="entry name" value="Leu-rich_rpt_typical-subtyp"/>
</dbReference>
<feature type="signal peptide" evidence="3">
    <location>
        <begin position="1"/>
        <end position="26"/>
    </location>
</feature>
<comment type="caution">
    <text evidence="4">The sequence shown here is derived from an EMBL/GenBank/DDBJ whole genome shotgun (WGS) entry which is preliminary data.</text>
</comment>
<gene>
    <name evidence="4" type="ORF">BOX15_Mlig034245g1</name>
</gene>
<evidence type="ECO:0000256" key="1">
    <source>
        <dbReference type="ARBA" id="ARBA00022614"/>
    </source>
</evidence>
<dbReference type="SUPFAM" id="SSF52058">
    <property type="entry name" value="L domain-like"/>
    <property type="match status" value="1"/>
</dbReference>
<evidence type="ECO:0000256" key="3">
    <source>
        <dbReference type="SAM" id="SignalP"/>
    </source>
</evidence>
<dbReference type="Pfam" id="PF13855">
    <property type="entry name" value="LRR_8"/>
    <property type="match status" value="1"/>
</dbReference>
<keyword evidence="5" id="KW-1185">Reference proteome</keyword>
<protein>
    <recommendedName>
        <fullName evidence="6">Ig-like domain-containing protein</fullName>
    </recommendedName>
</protein>
<dbReference type="PROSITE" id="PS51450">
    <property type="entry name" value="LRR"/>
    <property type="match status" value="2"/>
</dbReference>
<evidence type="ECO:0008006" key="6">
    <source>
        <dbReference type="Google" id="ProtNLM"/>
    </source>
</evidence>
<evidence type="ECO:0000313" key="4">
    <source>
        <dbReference type="EMBL" id="PAA80159.1"/>
    </source>
</evidence>
<organism evidence="4 5">
    <name type="scientific">Macrostomum lignano</name>
    <dbReference type="NCBI Taxonomy" id="282301"/>
    <lineage>
        <taxon>Eukaryota</taxon>
        <taxon>Metazoa</taxon>
        <taxon>Spiralia</taxon>
        <taxon>Lophotrochozoa</taxon>
        <taxon>Platyhelminthes</taxon>
        <taxon>Rhabditophora</taxon>
        <taxon>Macrostomorpha</taxon>
        <taxon>Macrostomida</taxon>
        <taxon>Macrostomidae</taxon>
        <taxon>Macrostomum</taxon>
    </lineage>
</organism>
<dbReference type="PANTHER" id="PTHR24366">
    <property type="entry name" value="IG(IMMUNOGLOBULIN) AND LRR(LEUCINE RICH REPEAT) DOMAINS"/>
    <property type="match status" value="1"/>
</dbReference>
<dbReference type="AlphaFoldDB" id="A0A267G4B5"/>
<dbReference type="InterPro" id="IPR032675">
    <property type="entry name" value="LRR_dom_sf"/>
</dbReference>
<dbReference type="SMART" id="SM00369">
    <property type="entry name" value="LRR_TYP"/>
    <property type="match status" value="4"/>
</dbReference>
<reference evidence="4 5" key="1">
    <citation type="submission" date="2017-06" db="EMBL/GenBank/DDBJ databases">
        <title>A platform for efficient transgenesis in Macrostomum lignano, a flatworm model organism for stem cell research.</title>
        <authorList>
            <person name="Berezikov E."/>
        </authorList>
    </citation>
    <scope>NUCLEOTIDE SEQUENCE [LARGE SCALE GENOMIC DNA]</scope>
    <source>
        <strain evidence="4">DV1</strain>
        <tissue evidence="4">Whole organism</tissue>
    </source>
</reference>
<sequence>MPQRPAFQAAFGLIILACQLLPRVHGCPGECVCTAANQAVLCSGVTNQFNDYAATSLPAWTVRLYLLCLPRLSSGGRPLPLGPALSALSPGVFRRLVELREISIRSCPIGALPAGLFAHLPALTSVTLDNMLFTSLPPGLFQGSQSIAELILQRCHEYTSQTPALLVDTPRLRLLKLIEVGLNGEQLDNLLKSAPTRMMQTLEVIMTLYPPLRLSGATLSAFSLTSLSLSNNGITDFAFLPSVGAAEVTLSYNRAPLGRIELETSSIQPNRRVTLLRLEHSGLNEIPSFLSVVFPELAELNLASNIIQQLEPSRLANLSRLVRLDLSGNQIQTLSDWRRLQPLLSAILYRDRQSGHIYLAENPIHCNCELSWIYDNPILSSSLLRDLTCQSGQFVGQLLVRLQKHQLRCRPPTVPDVTLQYWPAIFTSSDAGEPRVANETVILPGQQCNLTRRRNVTLTCSSSADPAPGLAWRLLLPSPSGGQQTAQELVRSRVSQDRQSTVTSLTLLVEWLPLEQLHLLECVSSSRYFEFSPRTNLTILLPSTDEGGGAGGGEGGSGPDEIVGAASGLGDKVAWIPIAFLATLIRMF</sequence>
<dbReference type="PROSITE" id="PS51257">
    <property type="entry name" value="PROKAR_LIPOPROTEIN"/>
    <property type="match status" value="1"/>
</dbReference>
<keyword evidence="2" id="KW-0677">Repeat</keyword>
<evidence type="ECO:0000256" key="2">
    <source>
        <dbReference type="ARBA" id="ARBA00022737"/>
    </source>
</evidence>
<feature type="chain" id="PRO_5012289275" description="Ig-like domain-containing protein" evidence="3">
    <location>
        <begin position="27"/>
        <end position="588"/>
    </location>
</feature>
<proteinExistence type="predicted"/>
<dbReference type="InterPro" id="IPR001611">
    <property type="entry name" value="Leu-rich_rpt"/>
</dbReference>